<dbReference type="EMBL" id="CAUYUJ010014817">
    <property type="protein sequence ID" value="CAK0846349.1"/>
    <property type="molecule type" value="Genomic_DNA"/>
</dbReference>
<protein>
    <recommendedName>
        <fullName evidence="4">Poly(ADP-ribose) glycohydrolase</fullName>
    </recommendedName>
</protein>
<feature type="compositionally biased region" description="Low complexity" evidence="1">
    <location>
        <begin position="47"/>
        <end position="65"/>
    </location>
</feature>
<gene>
    <name evidence="2" type="ORF">PCOR1329_LOCUS39884</name>
</gene>
<evidence type="ECO:0000256" key="1">
    <source>
        <dbReference type="SAM" id="MobiDB-lite"/>
    </source>
</evidence>
<evidence type="ECO:0008006" key="4">
    <source>
        <dbReference type="Google" id="ProtNLM"/>
    </source>
</evidence>
<comment type="caution">
    <text evidence="2">The sequence shown here is derived from an EMBL/GenBank/DDBJ whole genome shotgun (WGS) entry which is preliminary data.</text>
</comment>
<keyword evidence="3" id="KW-1185">Reference proteome</keyword>
<sequence length="150" mass="15972">MPYEPPTAAVFGTSQVELPSASASGGSSSFDRPRNRPKLQDEIGWHSTRTTTRGSSSASAWPASSCRRPGLGDMLFHDSGQQGLDQGGWLQELRIIHAVWNAGIPTRYLSQPPADSLERAAGEGASGAPRWEPPRQLAAAPPQAVRVVEA</sequence>
<evidence type="ECO:0000313" key="2">
    <source>
        <dbReference type="EMBL" id="CAK0846349.1"/>
    </source>
</evidence>
<reference evidence="2" key="1">
    <citation type="submission" date="2023-10" db="EMBL/GenBank/DDBJ databases">
        <authorList>
            <person name="Chen Y."/>
            <person name="Shah S."/>
            <person name="Dougan E. K."/>
            <person name="Thang M."/>
            <person name="Chan C."/>
        </authorList>
    </citation>
    <scope>NUCLEOTIDE SEQUENCE [LARGE SCALE GENOMIC DNA]</scope>
</reference>
<feature type="region of interest" description="Disordered" evidence="1">
    <location>
        <begin position="110"/>
        <end position="150"/>
    </location>
</feature>
<feature type="compositionally biased region" description="Basic and acidic residues" evidence="1">
    <location>
        <begin position="31"/>
        <end position="44"/>
    </location>
</feature>
<evidence type="ECO:0000313" key="3">
    <source>
        <dbReference type="Proteomes" id="UP001189429"/>
    </source>
</evidence>
<organism evidence="2 3">
    <name type="scientific">Prorocentrum cordatum</name>
    <dbReference type="NCBI Taxonomy" id="2364126"/>
    <lineage>
        <taxon>Eukaryota</taxon>
        <taxon>Sar</taxon>
        <taxon>Alveolata</taxon>
        <taxon>Dinophyceae</taxon>
        <taxon>Prorocentrales</taxon>
        <taxon>Prorocentraceae</taxon>
        <taxon>Prorocentrum</taxon>
    </lineage>
</organism>
<dbReference type="Proteomes" id="UP001189429">
    <property type="component" value="Unassembled WGS sequence"/>
</dbReference>
<feature type="compositionally biased region" description="Low complexity" evidence="1">
    <location>
        <begin position="20"/>
        <end position="29"/>
    </location>
</feature>
<proteinExistence type="predicted"/>
<feature type="compositionally biased region" description="Low complexity" evidence="1">
    <location>
        <begin position="134"/>
        <end position="150"/>
    </location>
</feature>
<name>A0ABN9TL65_9DINO</name>
<feature type="region of interest" description="Disordered" evidence="1">
    <location>
        <begin position="1"/>
        <end position="83"/>
    </location>
</feature>
<accession>A0ABN9TL65</accession>